<sequence>MDKQLLRYEGSKKTMFIIGLLTVFQSVFIILHAVFLSTAITKLFKGAAVNAVLPFLFGFGGFFFLRHLLQWTKERMAYRFAETTALSYQTLLLEKLFRLGPRGVGRHGSGSVITLCLEGITNFRTYLELFIPRAVSMICIPLFLLVYVFTVDALSGVVLLVTMPIMIAFLILLGLLAQKKIDAQMDSYRLLSSHFVDSLRGLVTLKFLGKSKSHEHAIRAVSERYRMATNRTLRLAFLSTFALDFFSSLSVAVVAVELGLRLIDGKIGLESALMLLILAPEYFLPIRSFGNDYHATMDGKDAGDKIHEILSQEDRKLISTQPLPRWNEASYLAVRGLSKASTEDESFIVKNLDFEVKGFQKIGIVGQSGAGKSTFIDLLAGLRDKSSGTILFDGIEVESFTVDEWQRQLSYIPQHPYIFSGTVAENIRWYAQHSSKEDLLLAVERAGLSELVKSLPNGLDEKIGQGGRSLSGGEEQRIALARTILQERPIMLFDEPTAHLDIETEYEIKELLLPLLERKLVFFATHRLHWMKEMDLIFVLQEGQLVECGSHEQLLAKKGHYFELISAAKGGRGV</sequence>
<dbReference type="InterPro" id="IPR014216">
    <property type="entry name" value="ABC_transptr_CydD"/>
</dbReference>
<keyword evidence="11" id="KW-1185">Reference proteome</keyword>
<dbReference type="InterPro" id="IPR011527">
    <property type="entry name" value="ABC1_TM_dom"/>
</dbReference>
<dbReference type="PROSITE" id="PS50929">
    <property type="entry name" value="ABC_TM1F"/>
    <property type="match status" value="1"/>
</dbReference>
<comment type="subcellular location">
    <subcellularLocation>
        <location evidence="1">Cell membrane</location>
        <topology evidence="1">Multi-pass membrane protein</topology>
    </subcellularLocation>
</comment>
<feature type="domain" description="ABC transmembrane type-1" evidence="9">
    <location>
        <begin position="16"/>
        <end position="298"/>
    </location>
</feature>
<evidence type="ECO:0000259" key="9">
    <source>
        <dbReference type="PROSITE" id="PS50929"/>
    </source>
</evidence>
<dbReference type="NCBIfam" id="TIGR02857">
    <property type="entry name" value="CydD"/>
    <property type="match status" value="1"/>
</dbReference>
<dbReference type="SUPFAM" id="SSF52540">
    <property type="entry name" value="P-loop containing nucleoside triphosphate hydrolases"/>
    <property type="match status" value="1"/>
</dbReference>
<gene>
    <name evidence="10" type="ORF">J2S07_002554</name>
</gene>
<dbReference type="PROSITE" id="PS50893">
    <property type="entry name" value="ABC_TRANSPORTER_2"/>
    <property type="match status" value="1"/>
</dbReference>
<dbReference type="Gene3D" id="1.20.1560.10">
    <property type="entry name" value="ABC transporter type 1, transmembrane domain"/>
    <property type="match status" value="1"/>
</dbReference>
<keyword evidence="4 10" id="KW-0067">ATP-binding</keyword>
<dbReference type="CDD" id="cd18584">
    <property type="entry name" value="ABC_6TM_AarD_CydD"/>
    <property type="match status" value="1"/>
</dbReference>
<dbReference type="InterPro" id="IPR003593">
    <property type="entry name" value="AAA+_ATPase"/>
</dbReference>
<keyword evidence="3" id="KW-0547">Nucleotide-binding</keyword>
<keyword evidence="5 7" id="KW-1133">Transmembrane helix</keyword>
<feature type="transmembrane region" description="Helical" evidence="7">
    <location>
        <begin position="156"/>
        <end position="177"/>
    </location>
</feature>
<dbReference type="InterPro" id="IPR003439">
    <property type="entry name" value="ABC_transporter-like_ATP-bd"/>
</dbReference>
<evidence type="ECO:0000256" key="3">
    <source>
        <dbReference type="ARBA" id="ARBA00022741"/>
    </source>
</evidence>
<evidence type="ECO:0000313" key="10">
    <source>
        <dbReference type="EMBL" id="MDQ0156235.1"/>
    </source>
</evidence>
<dbReference type="SMART" id="SM00382">
    <property type="entry name" value="AAA"/>
    <property type="match status" value="1"/>
</dbReference>
<dbReference type="EMBL" id="JAUSTU010000011">
    <property type="protein sequence ID" value="MDQ0156235.1"/>
    <property type="molecule type" value="Genomic_DNA"/>
</dbReference>
<evidence type="ECO:0000256" key="1">
    <source>
        <dbReference type="ARBA" id="ARBA00004651"/>
    </source>
</evidence>
<dbReference type="InterPro" id="IPR036640">
    <property type="entry name" value="ABC1_TM_sf"/>
</dbReference>
<dbReference type="Pfam" id="PF00005">
    <property type="entry name" value="ABC_tran"/>
    <property type="match status" value="1"/>
</dbReference>
<proteinExistence type="predicted"/>
<feature type="transmembrane region" description="Helical" evidence="7">
    <location>
        <begin position="130"/>
        <end position="150"/>
    </location>
</feature>
<keyword evidence="6 7" id="KW-0472">Membrane</keyword>
<dbReference type="PANTHER" id="PTHR24221">
    <property type="entry name" value="ATP-BINDING CASSETTE SUB-FAMILY B"/>
    <property type="match status" value="1"/>
</dbReference>
<comment type="caution">
    <text evidence="10">The sequence shown here is derived from an EMBL/GenBank/DDBJ whole genome shotgun (WGS) entry which is preliminary data.</text>
</comment>
<accession>A0ABT9V5K8</accession>
<dbReference type="GO" id="GO:0005524">
    <property type="term" value="F:ATP binding"/>
    <property type="evidence" value="ECO:0007669"/>
    <property type="project" value="UniProtKB-KW"/>
</dbReference>
<feature type="transmembrane region" description="Helical" evidence="7">
    <location>
        <begin position="47"/>
        <end position="69"/>
    </location>
</feature>
<name>A0ABT9V5K8_9BACL</name>
<keyword evidence="2 7" id="KW-0812">Transmembrane</keyword>
<dbReference type="InterPro" id="IPR027417">
    <property type="entry name" value="P-loop_NTPase"/>
</dbReference>
<dbReference type="InterPro" id="IPR039421">
    <property type="entry name" value="Type_1_exporter"/>
</dbReference>
<evidence type="ECO:0000256" key="5">
    <source>
        <dbReference type="ARBA" id="ARBA00022989"/>
    </source>
</evidence>
<evidence type="ECO:0000259" key="8">
    <source>
        <dbReference type="PROSITE" id="PS50893"/>
    </source>
</evidence>
<dbReference type="Gene3D" id="3.40.50.300">
    <property type="entry name" value="P-loop containing nucleotide triphosphate hydrolases"/>
    <property type="match status" value="1"/>
</dbReference>
<dbReference type="RefSeq" id="WP_307150754.1">
    <property type="nucleotide sequence ID" value="NZ_JAUSTU010000011.1"/>
</dbReference>
<evidence type="ECO:0000256" key="4">
    <source>
        <dbReference type="ARBA" id="ARBA00022840"/>
    </source>
</evidence>
<dbReference type="PANTHER" id="PTHR24221:SF614">
    <property type="entry name" value="GLUTATHIONE_L-CYSTEINE TRANSPORT SYSTEM ATP-BINDING_PERMEASE PROTEIN CYDC"/>
    <property type="match status" value="1"/>
</dbReference>
<organism evidence="10 11">
    <name type="scientific">Anoxybacillus andreesenii</name>
    <dbReference type="NCBI Taxonomy" id="1325932"/>
    <lineage>
        <taxon>Bacteria</taxon>
        <taxon>Bacillati</taxon>
        <taxon>Bacillota</taxon>
        <taxon>Bacilli</taxon>
        <taxon>Bacillales</taxon>
        <taxon>Anoxybacillaceae</taxon>
        <taxon>Anoxybacillus</taxon>
    </lineage>
</organism>
<feature type="domain" description="ABC transporter" evidence="8">
    <location>
        <begin position="332"/>
        <end position="567"/>
    </location>
</feature>
<protein>
    <submittedName>
        <fullName evidence="10">ATP-binding cassette subfamily C protein CydD</fullName>
    </submittedName>
</protein>
<feature type="transmembrane region" description="Helical" evidence="7">
    <location>
        <begin position="235"/>
        <end position="255"/>
    </location>
</feature>
<evidence type="ECO:0000256" key="7">
    <source>
        <dbReference type="SAM" id="Phobius"/>
    </source>
</evidence>
<evidence type="ECO:0000256" key="2">
    <source>
        <dbReference type="ARBA" id="ARBA00022692"/>
    </source>
</evidence>
<reference evidence="10 11" key="1">
    <citation type="submission" date="2023-07" db="EMBL/GenBank/DDBJ databases">
        <title>Genomic Encyclopedia of Type Strains, Phase IV (KMG-IV): sequencing the most valuable type-strain genomes for metagenomic binning, comparative biology and taxonomic classification.</title>
        <authorList>
            <person name="Goeker M."/>
        </authorList>
    </citation>
    <scope>NUCLEOTIDE SEQUENCE [LARGE SCALE GENOMIC DNA]</scope>
    <source>
        <strain evidence="10 11">DSM 23948</strain>
    </source>
</reference>
<evidence type="ECO:0000313" key="11">
    <source>
        <dbReference type="Proteomes" id="UP001231362"/>
    </source>
</evidence>
<dbReference type="Pfam" id="PF00664">
    <property type="entry name" value="ABC_membrane"/>
    <property type="match status" value="1"/>
</dbReference>
<evidence type="ECO:0000256" key="6">
    <source>
        <dbReference type="ARBA" id="ARBA00023136"/>
    </source>
</evidence>
<dbReference type="Proteomes" id="UP001231362">
    <property type="component" value="Unassembled WGS sequence"/>
</dbReference>
<dbReference type="SUPFAM" id="SSF90123">
    <property type="entry name" value="ABC transporter transmembrane region"/>
    <property type="match status" value="1"/>
</dbReference>
<feature type="transmembrane region" description="Helical" evidence="7">
    <location>
        <begin position="15"/>
        <end position="35"/>
    </location>
</feature>